<sequence>MAQAKGLNALQYAKFADDYDVYVDYGRGEPIKMRNNEQVFIDVEKFLTEQTRLPKSINNIKSNGYLSTNVFNKHSTMIKNNDPYDLRKIYDDTLSSDISSYSNYRQYDEENKNRKRNPSNVTVFTPNRSYRYSSRIEPKIVYDENWLSKNEHNARVAAFIDQLHEKCIKNYTQVSNE</sequence>
<protein>
    <submittedName>
        <fullName evidence="1">Uncharacterized protein</fullName>
    </submittedName>
</protein>
<proteinExistence type="predicted"/>
<dbReference type="AlphaFoldDB" id="A0A8S2R9X7"/>
<organism evidence="1 2">
    <name type="scientific">Rotaria magnacalcarata</name>
    <dbReference type="NCBI Taxonomy" id="392030"/>
    <lineage>
        <taxon>Eukaryota</taxon>
        <taxon>Metazoa</taxon>
        <taxon>Spiralia</taxon>
        <taxon>Gnathifera</taxon>
        <taxon>Rotifera</taxon>
        <taxon>Eurotatoria</taxon>
        <taxon>Bdelloidea</taxon>
        <taxon>Philodinida</taxon>
        <taxon>Philodinidae</taxon>
        <taxon>Rotaria</taxon>
    </lineage>
</organism>
<accession>A0A8S2R9X7</accession>
<dbReference type="EMBL" id="CAJOBJ010009842">
    <property type="protein sequence ID" value="CAF4147567.1"/>
    <property type="molecule type" value="Genomic_DNA"/>
</dbReference>
<evidence type="ECO:0000313" key="2">
    <source>
        <dbReference type="Proteomes" id="UP000681720"/>
    </source>
</evidence>
<reference evidence="1" key="1">
    <citation type="submission" date="2021-02" db="EMBL/GenBank/DDBJ databases">
        <authorList>
            <person name="Nowell W R."/>
        </authorList>
    </citation>
    <scope>NUCLEOTIDE SEQUENCE</scope>
</reference>
<feature type="non-terminal residue" evidence="1">
    <location>
        <position position="177"/>
    </location>
</feature>
<comment type="caution">
    <text evidence="1">The sequence shown here is derived from an EMBL/GenBank/DDBJ whole genome shotgun (WGS) entry which is preliminary data.</text>
</comment>
<dbReference type="Proteomes" id="UP000681720">
    <property type="component" value="Unassembled WGS sequence"/>
</dbReference>
<name>A0A8S2R9X7_9BILA</name>
<evidence type="ECO:0000313" key="1">
    <source>
        <dbReference type="EMBL" id="CAF4147567.1"/>
    </source>
</evidence>
<gene>
    <name evidence="1" type="ORF">GIL414_LOCUS19345</name>
</gene>